<dbReference type="Pfam" id="PF00535">
    <property type="entry name" value="Glycos_transf_2"/>
    <property type="match status" value="1"/>
</dbReference>
<gene>
    <name evidence="7" type="ORF">GR183_14265</name>
</gene>
<organism evidence="7 8">
    <name type="scientific">Stappia sediminis</name>
    <dbReference type="NCBI Taxonomy" id="2692190"/>
    <lineage>
        <taxon>Bacteria</taxon>
        <taxon>Pseudomonadati</taxon>
        <taxon>Pseudomonadota</taxon>
        <taxon>Alphaproteobacteria</taxon>
        <taxon>Hyphomicrobiales</taxon>
        <taxon>Stappiaceae</taxon>
        <taxon>Stappia</taxon>
    </lineage>
</organism>
<evidence type="ECO:0000259" key="6">
    <source>
        <dbReference type="Pfam" id="PF00535"/>
    </source>
</evidence>
<feature type="domain" description="Glycosyltransferase 2-like" evidence="6">
    <location>
        <begin position="3"/>
        <end position="103"/>
    </location>
</feature>
<evidence type="ECO:0000256" key="2">
    <source>
        <dbReference type="ARBA" id="ARBA00022475"/>
    </source>
</evidence>
<comment type="subcellular location">
    <subcellularLocation>
        <location evidence="1">Cell membrane</location>
    </subcellularLocation>
</comment>
<dbReference type="RefSeq" id="WP_160776298.1">
    <property type="nucleotide sequence ID" value="NZ_WUMV01000006.1"/>
</dbReference>
<dbReference type="GO" id="GO:0005886">
    <property type="term" value="C:plasma membrane"/>
    <property type="evidence" value="ECO:0007669"/>
    <property type="project" value="UniProtKB-SubCell"/>
</dbReference>
<dbReference type="EMBL" id="WUMV01000006">
    <property type="protein sequence ID" value="MXN66075.1"/>
    <property type="molecule type" value="Genomic_DNA"/>
</dbReference>
<dbReference type="SUPFAM" id="SSF53448">
    <property type="entry name" value="Nucleotide-diphospho-sugar transferases"/>
    <property type="match status" value="1"/>
</dbReference>
<dbReference type="Gene3D" id="3.90.550.10">
    <property type="entry name" value="Spore Coat Polysaccharide Biosynthesis Protein SpsA, Chain A"/>
    <property type="match status" value="1"/>
</dbReference>
<dbReference type="PANTHER" id="PTHR43646">
    <property type="entry name" value="GLYCOSYLTRANSFERASE"/>
    <property type="match status" value="1"/>
</dbReference>
<evidence type="ECO:0000256" key="5">
    <source>
        <dbReference type="ARBA" id="ARBA00023136"/>
    </source>
</evidence>
<keyword evidence="3" id="KW-0328">Glycosyltransferase</keyword>
<accession>A0A7X3S8S7</accession>
<dbReference type="Proteomes" id="UP000433101">
    <property type="component" value="Unassembled WGS sequence"/>
</dbReference>
<evidence type="ECO:0000256" key="4">
    <source>
        <dbReference type="ARBA" id="ARBA00022679"/>
    </source>
</evidence>
<name>A0A7X3S8S7_9HYPH</name>
<evidence type="ECO:0000313" key="7">
    <source>
        <dbReference type="EMBL" id="MXN66075.1"/>
    </source>
</evidence>
<sequence>MLSVIIPTLNNERALVHSLAALVPAAAEGLVREVVVVDRGSDDDTERVADVAGAEFLINRGSLGACLAAGADAARRGDWLLFLSPGSVPQPGWGEEMRIFAERAGRNGRKDIAAVLSLSLDDFGWRARFREWRAAVNSRLLAAPFCEQPLVIPKEFYRSLGGHRDDAATPHREFARRIGRRRLVLLRAAVATSAVPEGIAAKAA</sequence>
<dbReference type="PANTHER" id="PTHR43646:SF2">
    <property type="entry name" value="GLYCOSYLTRANSFERASE 2-LIKE DOMAIN-CONTAINING PROTEIN"/>
    <property type="match status" value="1"/>
</dbReference>
<evidence type="ECO:0000313" key="8">
    <source>
        <dbReference type="Proteomes" id="UP000433101"/>
    </source>
</evidence>
<dbReference type="InterPro" id="IPR001173">
    <property type="entry name" value="Glyco_trans_2-like"/>
</dbReference>
<dbReference type="AlphaFoldDB" id="A0A7X3S8S7"/>
<keyword evidence="5" id="KW-0472">Membrane</keyword>
<protein>
    <submittedName>
        <fullName evidence="7">Glycosyltransferase</fullName>
    </submittedName>
</protein>
<comment type="caution">
    <text evidence="7">The sequence shown here is derived from an EMBL/GenBank/DDBJ whole genome shotgun (WGS) entry which is preliminary data.</text>
</comment>
<dbReference type="GO" id="GO:0016757">
    <property type="term" value="F:glycosyltransferase activity"/>
    <property type="evidence" value="ECO:0007669"/>
    <property type="project" value="UniProtKB-KW"/>
</dbReference>
<keyword evidence="8" id="KW-1185">Reference proteome</keyword>
<keyword evidence="2" id="KW-1003">Cell membrane</keyword>
<proteinExistence type="predicted"/>
<evidence type="ECO:0000256" key="1">
    <source>
        <dbReference type="ARBA" id="ARBA00004236"/>
    </source>
</evidence>
<evidence type="ECO:0000256" key="3">
    <source>
        <dbReference type="ARBA" id="ARBA00022676"/>
    </source>
</evidence>
<reference evidence="7 8" key="1">
    <citation type="submission" date="2019-12" db="EMBL/GenBank/DDBJ databases">
        <authorList>
            <person name="Li M."/>
        </authorList>
    </citation>
    <scope>NUCLEOTIDE SEQUENCE [LARGE SCALE GENOMIC DNA]</scope>
    <source>
        <strain evidence="7 8">GBMRC 2046</strain>
    </source>
</reference>
<dbReference type="InterPro" id="IPR029044">
    <property type="entry name" value="Nucleotide-diphossugar_trans"/>
</dbReference>
<keyword evidence="4 7" id="KW-0808">Transferase</keyword>